<organism evidence="1 2">
    <name type="scientific">Linderina macrospora</name>
    <dbReference type="NCBI Taxonomy" id="4868"/>
    <lineage>
        <taxon>Eukaryota</taxon>
        <taxon>Fungi</taxon>
        <taxon>Fungi incertae sedis</taxon>
        <taxon>Zoopagomycota</taxon>
        <taxon>Kickxellomycotina</taxon>
        <taxon>Kickxellomycetes</taxon>
        <taxon>Kickxellales</taxon>
        <taxon>Kickxellaceae</taxon>
        <taxon>Linderina</taxon>
    </lineage>
</organism>
<dbReference type="Proteomes" id="UP001150603">
    <property type="component" value="Unassembled WGS sequence"/>
</dbReference>
<gene>
    <name evidence="1" type="ORF">FBU59_006295</name>
</gene>
<reference evidence="1" key="1">
    <citation type="submission" date="2022-07" db="EMBL/GenBank/DDBJ databases">
        <title>Phylogenomic reconstructions and comparative analyses of Kickxellomycotina fungi.</title>
        <authorList>
            <person name="Reynolds N.K."/>
            <person name="Stajich J.E."/>
            <person name="Barry K."/>
            <person name="Grigoriev I.V."/>
            <person name="Crous P."/>
            <person name="Smith M.E."/>
        </authorList>
    </citation>
    <scope>NUCLEOTIDE SEQUENCE</scope>
    <source>
        <strain evidence="1">NRRL 5244</strain>
    </source>
</reference>
<evidence type="ECO:0000313" key="1">
    <source>
        <dbReference type="EMBL" id="KAJ1932662.1"/>
    </source>
</evidence>
<dbReference type="EMBL" id="JANBPW010005418">
    <property type="protein sequence ID" value="KAJ1932662.1"/>
    <property type="molecule type" value="Genomic_DNA"/>
</dbReference>
<sequence length="78" mass="9175">LLSAYSLYPPAVFQRRDLYPADDGMELKVAKLLTNSAWDEARRFDPRLANWTEPLDKQYLDPAYQHIPKWMNVEKHIG</sequence>
<proteinExistence type="predicted"/>
<name>A0ACC1J0L6_9FUNG</name>
<accession>A0ACC1J0L6</accession>
<protein>
    <submittedName>
        <fullName evidence="1">Uncharacterized protein</fullName>
    </submittedName>
</protein>
<keyword evidence="2" id="KW-1185">Reference proteome</keyword>
<feature type="non-terminal residue" evidence="1">
    <location>
        <position position="1"/>
    </location>
</feature>
<comment type="caution">
    <text evidence="1">The sequence shown here is derived from an EMBL/GenBank/DDBJ whole genome shotgun (WGS) entry which is preliminary data.</text>
</comment>
<evidence type="ECO:0000313" key="2">
    <source>
        <dbReference type="Proteomes" id="UP001150603"/>
    </source>
</evidence>